<dbReference type="EMBL" id="LAZR01013169">
    <property type="protein sequence ID" value="KKM23231.1"/>
    <property type="molecule type" value="Genomic_DNA"/>
</dbReference>
<evidence type="ECO:0000313" key="1">
    <source>
        <dbReference type="EMBL" id="KKM23231.1"/>
    </source>
</evidence>
<reference evidence="1" key="1">
    <citation type="journal article" date="2015" name="Nature">
        <title>Complex archaea that bridge the gap between prokaryotes and eukaryotes.</title>
        <authorList>
            <person name="Spang A."/>
            <person name="Saw J.H."/>
            <person name="Jorgensen S.L."/>
            <person name="Zaremba-Niedzwiedzka K."/>
            <person name="Martijn J."/>
            <person name="Lind A.E."/>
            <person name="van Eijk R."/>
            <person name="Schleper C."/>
            <person name="Guy L."/>
            <person name="Ettema T.J."/>
        </authorList>
    </citation>
    <scope>NUCLEOTIDE SEQUENCE</scope>
</reference>
<protein>
    <recommendedName>
        <fullName evidence="2">Toprim domain-containing protein</fullName>
    </recommendedName>
</protein>
<dbReference type="InterPro" id="IPR034154">
    <property type="entry name" value="TOPRIM_DnaG/twinkle"/>
</dbReference>
<dbReference type="AlphaFoldDB" id="A0A0F9I6I8"/>
<sequence>MIMKTDWVRIDDAGILCPICGKKDWCMVHIDGKRVVCPRVKSNINLKNSGFVHKVFDNGLKKGTKPSKRRSNQCINWKSINKLYQNKLKKLHFTVSCDLSEVLCINQYTLKSFGLGWDGEAYTFPAYNGNLEIIGIMCRFPDGSRKWVPRSKNGLFIPKMKSFEGNMFITEGVTDAAAMVDYGFRALGRANCQTGVAYIKNFLYNHPKISQVTIVGDNDPDNVHGNVGQKGALSLAKELYKATSHIAVLEVPEQFKDVRLWLTKSKVSKDEIIDGVRRL</sequence>
<accession>A0A0F9I6I8</accession>
<dbReference type="CDD" id="cd01029">
    <property type="entry name" value="TOPRIM_primases"/>
    <property type="match status" value="1"/>
</dbReference>
<dbReference type="Gene3D" id="3.40.1360.10">
    <property type="match status" value="1"/>
</dbReference>
<proteinExistence type="predicted"/>
<gene>
    <name evidence="1" type="ORF">LCGC14_1617270</name>
</gene>
<organism evidence="1">
    <name type="scientific">marine sediment metagenome</name>
    <dbReference type="NCBI Taxonomy" id="412755"/>
    <lineage>
        <taxon>unclassified sequences</taxon>
        <taxon>metagenomes</taxon>
        <taxon>ecological metagenomes</taxon>
    </lineage>
</organism>
<name>A0A0F9I6I8_9ZZZZ</name>
<comment type="caution">
    <text evidence="1">The sequence shown here is derived from an EMBL/GenBank/DDBJ whole genome shotgun (WGS) entry which is preliminary data.</text>
</comment>
<evidence type="ECO:0008006" key="2">
    <source>
        <dbReference type="Google" id="ProtNLM"/>
    </source>
</evidence>